<keyword evidence="8" id="KW-1185">Reference proteome</keyword>
<keyword evidence="5 6" id="KW-0472">Membrane</keyword>
<proteinExistence type="predicted"/>
<accession>A0A370TK23</accession>
<feature type="transmembrane region" description="Helical" evidence="6">
    <location>
        <begin position="333"/>
        <end position="351"/>
    </location>
</feature>
<evidence type="ECO:0000256" key="3">
    <source>
        <dbReference type="ARBA" id="ARBA00022792"/>
    </source>
</evidence>
<protein>
    <recommendedName>
        <fullName evidence="9">Ubiquitin carrier protein</fullName>
    </recommendedName>
</protein>
<evidence type="ECO:0000256" key="5">
    <source>
        <dbReference type="ARBA" id="ARBA00023136"/>
    </source>
</evidence>
<reference evidence="7 8" key="1">
    <citation type="journal article" date="2018" name="IMA Fungus">
        <title>IMA Genome-F 9: Draft genome sequence of Annulohypoxylon stygium, Aspergillus mulundensis, Berkeleyomyces basicola (syn. Thielaviopsis basicola), Ceratocystis smalleyi, two Cercospora beticola strains, Coleophoma cylindrospora, Fusarium fracticaudum, Phialophora cf. hyalina, and Morchella septimelata.</title>
        <authorList>
            <person name="Wingfield B.D."/>
            <person name="Bills G.F."/>
            <person name="Dong Y."/>
            <person name="Huang W."/>
            <person name="Nel W.J."/>
            <person name="Swalarsk-Parry B.S."/>
            <person name="Vaghefi N."/>
            <person name="Wilken P.M."/>
            <person name="An Z."/>
            <person name="de Beer Z.W."/>
            <person name="De Vos L."/>
            <person name="Chen L."/>
            <person name="Duong T.A."/>
            <person name="Gao Y."/>
            <person name="Hammerbacher A."/>
            <person name="Kikkert J.R."/>
            <person name="Li Y."/>
            <person name="Li H."/>
            <person name="Li K."/>
            <person name="Li Q."/>
            <person name="Liu X."/>
            <person name="Ma X."/>
            <person name="Naidoo K."/>
            <person name="Pethybridge S.J."/>
            <person name="Sun J."/>
            <person name="Steenkamp E.T."/>
            <person name="van der Nest M.A."/>
            <person name="van Wyk S."/>
            <person name="Wingfield M.J."/>
            <person name="Xiong C."/>
            <person name="Yue Q."/>
            <person name="Zhang X."/>
        </authorList>
    </citation>
    <scope>NUCLEOTIDE SEQUENCE [LARGE SCALE GENOMIC DNA]</scope>
    <source>
        <strain evidence="7 8">BP 5553</strain>
    </source>
</reference>
<feature type="transmembrane region" description="Helical" evidence="6">
    <location>
        <begin position="33"/>
        <end position="57"/>
    </location>
</feature>
<evidence type="ECO:0000256" key="6">
    <source>
        <dbReference type="SAM" id="Phobius"/>
    </source>
</evidence>
<gene>
    <name evidence="7" type="ORF">BP5553_06481</name>
</gene>
<name>A0A370TK23_9HELO</name>
<dbReference type="SUPFAM" id="SSF103506">
    <property type="entry name" value="Mitochondrial carrier"/>
    <property type="match status" value="1"/>
</dbReference>
<keyword evidence="3" id="KW-0496">Mitochondrion</keyword>
<evidence type="ECO:0008006" key="9">
    <source>
        <dbReference type="Google" id="ProtNLM"/>
    </source>
</evidence>
<dbReference type="AlphaFoldDB" id="A0A370TK23"/>
<keyword evidence="3" id="KW-0999">Mitochondrion inner membrane</keyword>
<dbReference type="GO" id="GO:0016020">
    <property type="term" value="C:membrane"/>
    <property type="evidence" value="ECO:0007669"/>
    <property type="project" value="UniProtKB-SubCell"/>
</dbReference>
<dbReference type="Proteomes" id="UP000254866">
    <property type="component" value="Unassembled WGS sequence"/>
</dbReference>
<evidence type="ECO:0000256" key="2">
    <source>
        <dbReference type="ARBA" id="ARBA00022692"/>
    </source>
</evidence>
<sequence>MSSSTALVGSLMRRGMDAAASKKGSPDAYQMPLWGILLIGTTVVLFVAASTMIEYTFGRLIPALLMIESPPEAIRFEPLATEDDDSSPKKTTPEIEGVKPTPITASFRSSIRLLKSKGGFRARFRGISIFIVNVVVMQWLAQFLSILPFVGFFIAPVIAAVICTPLSLAWTHIVISEPSPKTWLRRLPPMKTWRKVALPTALAAVAEQVSVLIPLYLILGSNLHQSPEQIARMTPHEVSMLSLKLLGFSALSLVFFVVLVIPANVTLTRVQASLLSDAEETIVPFDRSFNGKVVPEIVGGTGVVGIFDAWTTFDWSARLRLFKAYAKVFVMEFALSLLFFTTLAVQLATIISKEDWKKIKKGAKNGGVQFM</sequence>
<keyword evidence="2 6" id="KW-0812">Transmembrane</keyword>
<feature type="transmembrane region" description="Helical" evidence="6">
    <location>
        <begin position="239"/>
        <end position="261"/>
    </location>
</feature>
<organism evidence="7 8">
    <name type="scientific">Venustampulla echinocandica</name>
    <dbReference type="NCBI Taxonomy" id="2656787"/>
    <lineage>
        <taxon>Eukaryota</taxon>
        <taxon>Fungi</taxon>
        <taxon>Dikarya</taxon>
        <taxon>Ascomycota</taxon>
        <taxon>Pezizomycotina</taxon>
        <taxon>Leotiomycetes</taxon>
        <taxon>Helotiales</taxon>
        <taxon>Pleuroascaceae</taxon>
        <taxon>Venustampulla</taxon>
    </lineage>
</organism>
<feature type="transmembrane region" description="Helical" evidence="6">
    <location>
        <begin position="122"/>
        <end position="140"/>
    </location>
</feature>
<dbReference type="InterPro" id="IPR023395">
    <property type="entry name" value="MCP_dom_sf"/>
</dbReference>
<comment type="caution">
    <text evidence="7">The sequence shown here is derived from an EMBL/GenBank/DDBJ whole genome shotgun (WGS) entry which is preliminary data.</text>
</comment>
<dbReference type="RefSeq" id="XP_031868525.1">
    <property type="nucleotide sequence ID" value="XM_032015104.1"/>
</dbReference>
<dbReference type="GeneID" id="43599330"/>
<dbReference type="EMBL" id="NPIC01000005">
    <property type="protein sequence ID" value="RDL35869.1"/>
    <property type="molecule type" value="Genomic_DNA"/>
</dbReference>
<feature type="transmembrane region" description="Helical" evidence="6">
    <location>
        <begin position="146"/>
        <end position="175"/>
    </location>
</feature>
<evidence type="ECO:0000313" key="7">
    <source>
        <dbReference type="EMBL" id="RDL35869.1"/>
    </source>
</evidence>
<comment type="subcellular location">
    <subcellularLocation>
        <location evidence="1">Membrane</location>
    </subcellularLocation>
</comment>
<dbReference type="OrthoDB" id="2896006at2759"/>
<evidence type="ECO:0000313" key="8">
    <source>
        <dbReference type="Proteomes" id="UP000254866"/>
    </source>
</evidence>
<dbReference type="STRING" id="2656787.A0A370TK23"/>
<evidence type="ECO:0000256" key="4">
    <source>
        <dbReference type="ARBA" id="ARBA00022989"/>
    </source>
</evidence>
<evidence type="ECO:0000256" key="1">
    <source>
        <dbReference type="ARBA" id="ARBA00004370"/>
    </source>
</evidence>
<feature type="transmembrane region" description="Helical" evidence="6">
    <location>
        <begin position="196"/>
        <end position="219"/>
    </location>
</feature>
<keyword evidence="4 6" id="KW-1133">Transmembrane helix</keyword>